<proteinExistence type="predicted"/>
<dbReference type="RefSeq" id="WP_005359250.1">
    <property type="nucleotide sequence ID" value="NZ_DS264265.1"/>
</dbReference>
<protein>
    <submittedName>
        <fullName evidence="1">Uncharacterized protein</fullName>
    </submittedName>
</protein>
<dbReference type="AlphaFoldDB" id="A5Z8W1"/>
<dbReference type="EMBL" id="AAVL02000036">
    <property type="protein sequence ID" value="EDM50834.1"/>
    <property type="molecule type" value="Genomic_DNA"/>
</dbReference>
<dbReference type="eggNOG" id="ENOG5033HUP">
    <property type="taxonomic scope" value="Bacteria"/>
</dbReference>
<gene>
    <name evidence="1" type="ORF">EUBVEN_02153</name>
</gene>
<reference evidence="1 2" key="2">
    <citation type="submission" date="2007-04" db="EMBL/GenBank/DDBJ databases">
        <title>Draft genome sequence of Eubacterium ventriosum (ATCC 27560).</title>
        <authorList>
            <person name="Sudarsanam P."/>
            <person name="Ley R."/>
            <person name="Guruge J."/>
            <person name="Turnbaugh P.J."/>
            <person name="Mahowald M."/>
            <person name="Liep D."/>
            <person name="Gordon J."/>
        </authorList>
    </citation>
    <scope>NUCLEOTIDE SEQUENCE [LARGE SCALE GENOMIC DNA]</scope>
    <source>
        <strain evidence="1 2">ATCC 27560</strain>
    </source>
</reference>
<evidence type="ECO:0000313" key="2">
    <source>
        <dbReference type="Proteomes" id="UP000006000"/>
    </source>
</evidence>
<name>A5Z8W1_9FIRM</name>
<dbReference type="OrthoDB" id="1907310at2"/>
<dbReference type="STRING" id="411463.EUBVEN_02153"/>
<dbReference type="HOGENOM" id="CLU_130267_0_0_9"/>
<dbReference type="Proteomes" id="UP000006000">
    <property type="component" value="Unassembled WGS sequence"/>
</dbReference>
<evidence type="ECO:0000313" key="1">
    <source>
        <dbReference type="EMBL" id="EDM50834.1"/>
    </source>
</evidence>
<accession>A5Z8W1</accession>
<organism evidence="1 2">
    <name type="scientific">Eubacterium ventriosum ATCC 27560</name>
    <dbReference type="NCBI Taxonomy" id="411463"/>
    <lineage>
        <taxon>Bacteria</taxon>
        <taxon>Bacillati</taxon>
        <taxon>Bacillota</taxon>
        <taxon>Clostridia</taxon>
        <taxon>Eubacteriales</taxon>
        <taxon>Eubacteriaceae</taxon>
        <taxon>Eubacterium</taxon>
    </lineage>
</organism>
<sequence length="172" mass="20649">MDSKKRMMFILEEDYYFITIKILSILKALDCEKNPFQDYRKLGIIFEFIKNDENICFLKKLIKHNSEEILDSEKTLKIFCESRLCVAVIKRVIFFLEKKDIIELIRNKKNCNIDIRLKESIVMEELMNLDILHCDIEKCKEIKDLVPRIRSLKLETLQTKVFGYNEVSKWED</sequence>
<reference evidence="1 2" key="1">
    <citation type="submission" date="2007-03" db="EMBL/GenBank/DDBJ databases">
        <authorList>
            <person name="Fulton L."/>
            <person name="Clifton S."/>
            <person name="Fulton B."/>
            <person name="Xu J."/>
            <person name="Minx P."/>
            <person name="Pepin K.H."/>
            <person name="Johnson M."/>
            <person name="Thiruvilangam P."/>
            <person name="Bhonagiri V."/>
            <person name="Nash W.E."/>
            <person name="Mardis E.R."/>
            <person name="Wilson R.K."/>
        </authorList>
    </citation>
    <scope>NUCLEOTIDE SEQUENCE [LARGE SCALE GENOMIC DNA]</scope>
    <source>
        <strain evidence="1 2">ATCC 27560</strain>
    </source>
</reference>
<comment type="caution">
    <text evidence="1">The sequence shown here is derived from an EMBL/GenBank/DDBJ whole genome shotgun (WGS) entry which is preliminary data.</text>
</comment>